<dbReference type="EMBL" id="AY458648">
    <property type="protein sequence ID" value="AAR38291.1"/>
    <property type="molecule type" value="Genomic_DNA"/>
</dbReference>
<proteinExistence type="predicted"/>
<accession>Q6SFC9</accession>
<organism evidence="1">
    <name type="scientific">uncultured marine bacterium 581</name>
    <dbReference type="NCBI Taxonomy" id="257401"/>
    <lineage>
        <taxon>Bacteria</taxon>
        <taxon>environmental samples</taxon>
    </lineage>
</organism>
<protein>
    <submittedName>
        <fullName evidence="1">Uncharacterized protein</fullName>
    </submittedName>
</protein>
<reference evidence="1" key="2">
    <citation type="submission" date="2003-12" db="EMBL/GenBank/DDBJ databases">
        <title>Monterey Bay Coastal Ocean Microbial Observatory environmental clone sequencing.</title>
        <authorList>
            <person name="DeLong E.F."/>
        </authorList>
    </citation>
    <scope>NUCLEOTIDE SEQUENCE</scope>
</reference>
<sequence>MLILPYCAQGYIVGGSSLLVVSHEGLSTPSRRTVTKGSFGLSALGKWRMTVPQIRFLATAVKNNL</sequence>
<reference evidence="1" key="1">
    <citation type="submission" date="2003-11" db="EMBL/GenBank/DDBJ databases">
        <authorList>
            <person name="Heidelberg J.F."/>
            <person name="Eisen J.A."/>
            <person name="Nelson W.C."/>
            <person name="DeLong E.F."/>
        </authorList>
    </citation>
    <scope>NUCLEOTIDE SEQUENCE</scope>
</reference>
<gene>
    <name evidence="1" type="ORF">MBMO_EBAC000-69B03.40</name>
</gene>
<name>Q6SFC9_9BACT</name>
<evidence type="ECO:0000313" key="1">
    <source>
        <dbReference type="EMBL" id="AAR38291.1"/>
    </source>
</evidence>
<dbReference type="AlphaFoldDB" id="Q6SFC9"/>